<organism evidence="2 3">
    <name type="scientific">Fragilariopsis cylindrus CCMP1102</name>
    <dbReference type="NCBI Taxonomy" id="635003"/>
    <lineage>
        <taxon>Eukaryota</taxon>
        <taxon>Sar</taxon>
        <taxon>Stramenopiles</taxon>
        <taxon>Ochrophyta</taxon>
        <taxon>Bacillariophyta</taxon>
        <taxon>Bacillariophyceae</taxon>
        <taxon>Bacillariophycidae</taxon>
        <taxon>Bacillariales</taxon>
        <taxon>Bacillariaceae</taxon>
        <taxon>Fragilariopsis</taxon>
    </lineage>
</organism>
<feature type="compositionally biased region" description="Acidic residues" evidence="1">
    <location>
        <begin position="298"/>
        <end position="310"/>
    </location>
</feature>
<dbReference type="AlphaFoldDB" id="A0A1E7FQK8"/>
<sequence length="316" mass="36070">MVWKQTDFLQEMQTETHISRAKEQMQIVHKATADLRSCYTHTAAEKACLNLSIALLEVAAVPTCHDPFNCLQQAASFASQATKSGNSDTVYRRRLPELTQCTPREALIILGRADCLQAVYFPNEAAFLCSFVARVCRLHRNSAEADYEWNDRWRIVAIYGYNVSVMIRTTVSSILNQTMQVAFRAAWERDVVEELERGKQDGRTWISALTKNNTGAIKFDEEYHEIEETMEVEGTMENGLLQNDRGHIMNASDTKQPLQETQDQVSYQPNFDSNVELEHEELNEKVLKLLQRTTDIQGSDDDEKDSDSDEIVQYSV</sequence>
<dbReference type="KEGG" id="fcy:FRACYDRAFT_267634"/>
<protein>
    <submittedName>
        <fullName evidence="2">Uncharacterized protein</fullName>
    </submittedName>
</protein>
<dbReference type="InParanoid" id="A0A1E7FQK8"/>
<dbReference type="OrthoDB" id="49045at2759"/>
<accession>A0A1E7FQK8</accession>
<feature type="region of interest" description="Disordered" evidence="1">
    <location>
        <begin position="293"/>
        <end position="316"/>
    </location>
</feature>
<dbReference type="Proteomes" id="UP000095751">
    <property type="component" value="Unassembled WGS sequence"/>
</dbReference>
<proteinExistence type="predicted"/>
<name>A0A1E7FQK8_9STRA</name>
<keyword evidence="3" id="KW-1185">Reference proteome</keyword>
<evidence type="ECO:0000256" key="1">
    <source>
        <dbReference type="SAM" id="MobiDB-lite"/>
    </source>
</evidence>
<gene>
    <name evidence="2" type="ORF">FRACYDRAFT_267634</name>
</gene>
<dbReference type="EMBL" id="KV784354">
    <property type="protein sequence ID" value="OEU20436.1"/>
    <property type="molecule type" value="Genomic_DNA"/>
</dbReference>
<reference evidence="2 3" key="1">
    <citation type="submission" date="2016-09" db="EMBL/GenBank/DDBJ databases">
        <title>Extensive genetic diversity and differential bi-allelic expression allows diatom success in the polar Southern Ocean.</title>
        <authorList>
            <consortium name="DOE Joint Genome Institute"/>
            <person name="Mock T."/>
            <person name="Otillar R.P."/>
            <person name="Strauss J."/>
            <person name="Dupont C."/>
            <person name="Frickenhaus S."/>
            <person name="Maumus F."/>
            <person name="Mcmullan M."/>
            <person name="Sanges R."/>
            <person name="Schmutz J."/>
            <person name="Toseland A."/>
            <person name="Valas R."/>
            <person name="Veluchamy A."/>
            <person name="Ward B.J."/>
            <person name="Allen A."/>
            <person name="Barry K."/>
            <person name="Falciatore A."/>
            <person name="Ferrante M."/>
            <person name="Fortunato A.E."/>
            <person name="Gloeckner G."/>
            <person name="Gruber A."/>
            <person name="Hipkin R."/>
            <person name="Janech M."/>
            <person name="Kroth P."/>
            <person name="Leese F."/>
            <person name="Lindquist E."/>
            <person name="Lyon B.R."/>
            <person name="Martin J."/>
            <person name="Mayer C."/>
            <person name="Parker M."/>
            <person name="Quesneville H."/>
            <person name="Raymond J."/>
            <person name="Uhlig C."/>
            <person name="Valentin K.U."/>
            <person name="Worden A.Z."/>
            <person name="Armbrust E.V."/>
            <person name="Bowler C."/>
            <person name="Green B."/>
            <person name="Moulton V."/>
            <person name="Van Oosterhout C."/>
            <person name="Grigoriev I."/>
        </authorList>
    </citation>
    <scope>NUCLEOTIDE SEQUENCE [LARGE SCALE GENOMIC DNA]</scope>
    <source>
        <strain evidence="2 3">CCMP1102</strain>
    </source>
</reference>
<evidence type="ECO:0000313" key="2">
    <source>
        <dbReference type="EMBL" id="OEU20436.1"/>
    </source>
</evidence>
<evidence type="ECO:0000313" key="3">
    <source>
        <dbReference type="Proteomes" id="UP000095751"/>
    </source>
</evidence>